<evidence type="ECO:0000313" key="3">
    <source>
        <dbReference type="EMBL" id="MCE7007923.1"/>
    </source>
</evidence>
<dbReference type="Pfam" id="PF12079">
    <property type="entry name" value="DUF3558"/>
    <property type="match status" value="1"/>
</dbReference>
<dbReference type="PROSITE" id="PS51257">
    <property type="entry name" value="PROKAR_LIPOPROTEIN"/>
    <property type="match status" value="1"/>
</dbReference>
<reference evidence="3 4" key="1">
    <citation type="submission" date="2021-12" db="EMBL/GenBank/DDBJ databases">
        <title>Genome sequence of Kibdelosporangium philippinense ATCC 49844.</title>
        <authorList>
            <person name="Fedorov E.A."/>
            <person name="Omeragic M."/>
            <person name="Shalygina K.F."/>
            <person name="Maclea K.S."/>
        </authorList>
    </citation>
    <scope>NUCLEOTIDE SEQUENCE [LARGE SCALE GENOMIC DNA]</scope>
    <source>
        <strain evidence="3 4">ATCC 49844</strain>
    </source>
</reference>
<gene>
    <name evidence="3" type="ORF">LWC34_34650</name>
</gene>
<keyword evidence="2" id="KW-0732">Signal</keyword>
<feature type="signal peptide" evidence="2">
    <location>
        <begin position="1"/>
        <end position="29"/>
    </location>
</feature>
<keyword evidence="4" id="KW-1185">Reference proteome</keyword>
<comment type="caution">
    <text evidence="3">The sequence shown here is derived from an EMBL/GenBank/DDBJ whole genome shotgun (WGS) entry which is preliminary data.</text>
</comment>
<organism evidence="3 4">
    <name type="scientific">Kibdelosporangium philippinense</name>
    <dbReference type="NCBI Taxonomy" id="211113"/>
    <lineage>
        <taxon>Bacteria</taxon>
        <taxon>Bacillati</taxon>
        <taxon>Actinomycetota</taxon>
        <taxon>Actinomycetes</taxon>
        <taxon>Pseudonocardiales</taxon>
        <taxon>Pseudonocardiaceae</taxon>
        <taxon>Kibdelosporangium</taxon>
    </lineage>
</organism>
<feature type="region of interest" description="Disordered" evidence="1">
    <location>
        <begin position="33"/>
        <end position="52"/>
    </location>
</feature>
<sequence length="210" mass="22005">MKGRHVRSNWIWGVSPALALLLVVGGCSAGPVSGTPTTQSTPSNPVAPTRPEAPSIANPLNLDKIQSDVCAGLTTAQLTPYMGSVRRQNSDKDHAGTPLCTWQPPIGSMASIALYAESPAKDVADLYKQRLGDNFFEKVPLLAGYPAVRVSQRKNGPSLGDCTTVVSVSERARISVSASAGGADFQYYTSMCTVSDKLAEAAILNLKAGA</sequence>
<dbReference type="RefSeq" id="WP_233729476.1">
    <property type="nucleotide sequence ID" value="NZ_JBHSJQ010000026.1"/>
</dbReference>
<dbReference type="InterPro" id="IPR024520">
    <property type="entry name" value="DUF3558"/>
</dbReference>
<evidence type="ECO:0000256" key="2">
    <source>
        <dbReference type="SAM" id="SignalP"/>
    </source>
</evidence>
<evidence type="ECO:0000256" key="1">
    <source>
        <dbReference type="SAM" id="MobiDB-lite"/>
    </source>
</evidence>
<protein>
    <submittedName>
        <fullName evidence="3">DUF3558 domain-containing protein</fullName>
    </submittedName>
</protein>
<dbReference type="EMBL" id="JAJVCN010000003">
    <property type="protein sequence ID" value="MCE7007923.1"/>
    <property type="molecule type" value="Genomic_DNA"/>
</dbReference>
<feature type="compositionally biased region" description="Polar residues" evidence="1">
    <location>
        <begin position="34"/>
        <end position="46"/>
    </location>
</feature>
<dbReference type="Proteomes" id="UP001521150">
    <property type="component" value="Unassembled WGS sequence"/>
</dbReference>
<name>A0ABS8ZN72_9PSEU</name>
<accession>A0ABS8ZN72</accession>
<proteinExistence type="predicted"/>
<feature type="chain" id="PRO_5046623512" evidence="2">
    <location>
        <begin position="30"/>
        <end position="210"/>
    </location>
</feature>
<evidence type="ECO:0000313" key="4">
    <source>
        <dbReference type="Proteomes" id="UP001521150"/>
    </source>
</evidence>